<dbReference type="EMBL" id="VAHF01000007">
    <property type="protein sequence ID" value="TXG57681.1"/>
    <property type="molecule type" value="Genomic_DNA"/>
</dbReference>
<evidence type="ECO:0000313" key="2">
    <source>
        <dbReference type="EMBL" id="TXG57681.1"/>
    </source>
</evidence>
<dbReference type="OrthoDB" id="974416at2759"/>
<keyword evidence="1" id="KW-0472">Membrane</keyword>
<protein>
    <submittedName>
        <fullName evidence="2">Uncharacterized protein</fullName>
    </submittedName>
</protein>
<keyword evidence="3" id="KW-1185">Reference proteome</keyword>
<feature type="transmembrane region" description="Helical" evidence="1">
    <location>
        <begin position="47"/>
        <end position="64"/>
    </location>
</feature>
<name>A0A5C7HL24_9ROSI</name>
<accession>A0A5C7HL24</accession>
<keyword evidence="1" id="KW-1133">Transmembrane helix</keyword>
<organism evidence="2 3">
    <name type="scientific">Acer yangbiense</name>
    <dbReference type="NCBI Taxonomy" id="1000413"/>
    <lineage>
        <taxon>Eukaryota</taxon>
        <taxon>Viridiplantae</taxon>
        <taxon>Streptophyta</taxon>
        <taxon>Embryophyta</taxon>
        <taxon>Tracheophyta</taxon>
        <taxon>Spermatophyta</taxon>
        <taxon>Magnoliopsida</taxon>
        <taxon>eudicotyledons</taxon>
        <taxon>Gunneridae</taxon>
        <taxon>Pentapetalae</taxon>
        <taxon>rosids</taxon>
        <taxon>malvids</taxon>
        <taxon>Sapindales</taxon>
        <taxon>Sapindaceae</taxon>
        <taxon>Hippocastanoideae</taxon>
        <taxon>Acereae</taxon>
        <taxon>Acer</taxon>
    </lineage>
</organism>
<reference evidence="3" key="1">
    <citation type="journal article" date="2019" name="Gigascience">
        <title>De novo genome assembly of the endangered Acer yangbiense, a plant species with extremely small populations endemic to Yunnan Province, China.</title>
        <authorList>
            <person name="Yang J."/>
            <person name="Wariss H.M."/>
            <person name="Tao L."/>
            <person name="Zhang R."/>
            <person name="Yun Q."/>
            <person name="Hollingsworth P."/>
            <person name="Dao Z."/>
            <person name="Luo G."/>
            <person name="Guo H."/>
            <person name="Ma Y."/>
            <person name="Sun W."/>
        </authorList>
    </citation>
    <scope>NUCLEOTIDE SEQUENCE [LARGE SCALE GENOMIC DNA]</scope>
    <source>
        <strain evidence="3">cv. Malutang</strain>
    </source>
</reference>
<evidence type="ECO:0000256" key="1">
    <source>
        <dbReference type="SAM" id="Phobius"/>
    </source>
</evidence>
<keyword evidence="1" id="KW-0812">Transmembrane</keyword>
<gene>
    <name evidence="2" type="ORF">EZV62_015510</name>
</gene>
<comment type="caution">
    <text evidence="2">The sequence shown here is derived from an EMBL/GenBank/DDBJ whole genome shotgun (WGS) entry which is preliminary data.</text>
</comment>
<proteinExistence type="predicted"/>
<sequence length="157" mass="17377">MGITGDGDGEVVEEDDDVKWTETYGCREKETRLRLVVKREKMWKTKGGVYVTLLMLVMILFINANPSKATSLVLKMSNNSTGSGCSSIHDCLIADDQSLEFLLGSEVVTNTMVSIKSLVRSYPIANCGARKNYKCLPNPRASKKGENCLYLNQNRGC</sequence>
<dbReference type="AlphaFoldDB" id="A0A5C7HL24"/>
<evidence type="ECO:0000313" key="3">
    <source>
        <dbReference type="Proteomes" id="UP000323000"/>
    </source>
</evidence>
<dbReference type="Proteomes" id="UP000323000">
    <property type="component" value="Chromosome 7"/>
</dbReference>